<organism evidence="1 2">
    <name type="scientific">Paspalum notatum var. saurae</name>
    <dbReference type="NCBI Taxonomy" id="547442"/>
    <lineage>
        <taxon>Eukaryota</taxon>
        <taxon>Viridiplantae</taxon>
        <taxon>Streptophyta</taxon>
        <taxon>Embryophyta</taxon>
        <taxon>Tracheophyta</taxon>
        <taxon>Spermatophyta</taxon>
        <taxon>Magnoliopsida</taxon>
        <taxon>Liliopsida</taxon>
        <taxon>Poales</taxon>
        <taxon>Poaceae</taxon>
        <taxon>PACMAD clade</taxon>
        <taxon>Panicoideae</taxon>
        <taxon>Andropogonodae</taxon>
        <taxon>Paspaleae</taxon>
        <taxon>Paspalinae</taxon>
        <taxon>Paspalum</taxon>
    </lineage>
</organism>
<proteinExistence type="predicted"/>
<sequence>MKRWNMDLQAAGVRRQIQLVELEEWREKAYHSAKLYKERTKRWHDKRLKIKHFKLEDKL</sequence>
<accession>A0AAQ3SPT3</accession>
<reference evidence="1 2" key="1">
    <citation type="submission" date="2024-02" db="EMBL/GenBank/DDBJ databases">
        <title>High-quality chromosome-scale genome assembly of Pensacola bahiagrass (Paspalum notatum Flugge var. saurae).</title>
        <authorList>
            <person name="Vega J.M."/>
            <person name="Podio M."/>
            <person name="Orjuela J."/>
            <person name="Siena L.A."/>
            <person name="Pessino S.C."/>
            <person name="Combes M.C."/>
            <person name="Mariac C."/>
            <person name="Albertini E."/>
            <person name="Pupilli F."/>
            <person name="Ortiz J.P.A."/>
            <person name="Leblanc O."/>
        </authorList>
    </citation>
    <scope>NUCLEOTIDE SEQUENCE [LARGE SCALE GENOMIC DNA]</scope>
    <source>
        <strain evidence="1">R1</strain>
        <tissue evidence="1">Leaf</tissue>
    </source>
</reference>
<name>A0AAQ3SPT3_PASNO</name>
<dbReference type="Proteomes" id="UP001341281">
    <property type="component" value="Chromosome 02"/>
</dbReference>
<evidence type="ECO:0000313" key="1">
    <source>
        <dbReference type="EMBL" id="WVZ58418.1"/>
    </source>
</evidence>
<gene>
    <name evidence="1" type="ORF">U9M48_008694</name>
</gene>
<dbReference type="AlphaFoldDB" id="A0AAQ3SPT3"/>
<dbReference type="EMBL" id="CP144746">
    <property type="protein sequence ID" value="WVZ58418.1"/>
    <property type="molecule type" value="Genomic_DNA"/>
</dbReference>
<evidence type="ECO:0000313" key="2">
    <source>
        <dbReference type="Proteomes" id="UP001341281"/>
    </source>
</evidence>
<keyword evidence="2" id="KW-1185">Reference proteome</keyword>
<protein>
    <submittedName>
        <fullName evidence="1">Uncharacterized protein</fullName>
    </submittedName>
</protein>